<reference evidence="5" key="1">
    <citation type="submission" date="2025-08" db="UniProtKB">
        <authorList>
            <consortium name="RefSeq"/>
        </authorList>
    </citation>
    <scope>IDENTIFICATION</scope>
</reference>
<feature type="domain" description="FHF complex subunit HOOK-interacting protein C-terminal" evidence="3">
    <location>
        <begin position="700"/>
        <end position="792"/>
    </location>
</feature>
<feature type="compositionally biased region" description="Polar residues" evidence="2">
    <location>
        <begin position="801"/>
        <end position="813"/>
    </location>
</feature>
<dbReference type="RefSeq" id="XP_023949203.2">
    <property type="nucleotide sequence ID" value="XM_024093435.2"/>
</dbReference>
<organism evidence="4 5">
    <name type="scientific">Bicyclus anynana</name>
    <name type="common">Squinting bush brown butterfly</name>
    <dbReference type="NCBI Taxonomy" id="110368"/>
    <lineage>
        <taxon>Eukaryota</taxon>
        <taxon>Metazoa</taxon>
        <taxon>Ecdysozoa</taxon>
        <taxon>Arthropoda</taxon>
        <taxon>Hexapoda</taxon>
        <taxon>Insecta</taxon>
        <taxon>Pterygota</taxon>
        <taxon>Neoptera</taxon>
        <taxon>Endopterygota</taxon>
        <taxon>Lepidoptera</taxon>
        <taxon>Glossata</taxon>
        <taxon>Ditrysia</taxon>
        <taxon>Papilionoidea</taxon>
        <taxon>Nymphalidae</taxon>
        <taxon>Satyrinae</taxon>
        <taxon>Satyrini</taxon>
        <taxon>Mycalesina</taxon>
        <taxon>Bicyclus</taxon>
    </lineage>
</organism>
<keyword evidence="4" id="KW-1185">Reference proteome</keyword>
<dbReference type="Pfam" id="PF10257">
    <property type="entry name" value="RAI16-like"/>
    <property type="match status" value="1"/>
</dbReference>
<dbReference type="KEGG" id="bany:112053850"/>
<sequence length="928" mass="104276">MNNMSWLRSKSLILARQLSRTLDPRHDYEPQACYNSFCKHWQQAHEIILKSQPQQLHDDVLGVVNHLEQLTTLLVLEARAREINCHLSSAACLEYLLSENLLDKLYEWAMCTGKYENAVKNEQLKLFGHLISHYSSQVIAAEPFLRPLLKLLSGFRNQLPSPSLEHQLVSVLNQLCVVLMQNMKFIDLFFLTTHTKNGSQAEFIIGRLLLSSVHREEVAGSVARDAFLLCAKMSARCPPLAHCLLTGNACPILATGLSGLYSLLPRSLGDAVKLVPDDVNRVHKLTLFIDSLEFCNAVAQVAHPLIRKHLLDLLYQGFLVPVMGPALLQKRAGTLQSGATEQATAMLYLELLLRCVTPGGLLRVILHFLFTYEYDGIKVMDVLLGRLEGNSQLSLVTLSLMETLIDINCEDVMLELIYKYLLNGNHLMASYRNKLSEPEAYREAASAFLGLSPNCCSRPVEKTREWVDDMALSGRRVLDFKTSDENRQVNGVHNEIAMNNLVHEVNFDYGNPKETLFSNYHAYLCDARFEIVSRTIACANWSYKYDRVPPKIETNNNSTKDPKDIDIVPTREQDSHIDVVPTREQDSLVSLSTSGYGTLKNSDTSDKEPHSLNSLIEVTDGNKEVNQQCDANDSKEHDSLTSIGESSGYDSFLFCRADDAEDEGFAEASFMKSFVKCCDDRDCDEAPVVNWRASADSLISPLLAMVLKKVATILQADVTSACRVSSLVCKLACFPTPLLASLLLCQQFELQPNVPSLFQILSRLKEEIDQLTNGLANSDELVDKARVFLIQREMALVKPRAQTNDDSQTQRPSSPAPRGDESPFRRMESTRRSISSSFSNIFNRKASLSPSQHNALSLQNSAYNSPAQKRPLFTQEAYWNQSITLRSILNAVLLHEWLQELSAICEEQALRLTSEYYENDTYIRTLAL</sequence>
<feature type="region of interest" description="Disordered" evidence="2">
    <location>
        <begin position="799"/>
        <end position="829"/>
    </location>
</feature>
<dbReference type="Pfam" id="PF19314">
    <property type="entry name" value="DUF5917"/>
    <property type="match status" value="1"/>
</dbReference>
<dbReference type="InterPro" id="IPR045669">
    <property type="entry name" value="FHIP_C"/>
</dbReference>
<evidence type="ECO:0000259" key="3">
    <source>
        <dbReference type="Pfam" id="PF19314"/>
    </source>
</evidence>
<evidence type="ECO:0000256" key="2">
    <source>
        <dbReference type="SAM" id="MobiDB-lite"/>
    </source>
</evidence>
<feature type="compositionally biased region" description="Basic and acidic residues" evidence="2">
    <location>
        <begin position="818"/>
        <end position="829"/>
    </location>
</feature>
<dbReference type="Proteomes" id="UP001652582">
    <property type="component" value="Chromosome 22"/>
</dbReference>
<name>A0A6J1NWR1_BICAN</name>
<dbReference type="PANTHER" id="PTHR21705">
    <property type="entry name" value="RAI16 PROTEIN-RELATED"/>
    <property type="match status" value="1"/>
</dbReference>
<comment type="similarity">
    <text evidence="1">Belongs to the FHIP family.</text>
</comment>
<feature type="compositionally biased region" description="Basic and acidic residues" evidence="2">
    <location>
        <begin position="560"/>
        <end position="574"/>
    </location>
</feature>
<dbReference type="InterPro" id="IPR019384">
    <property type="entry name" value="FHIP"/>
</dbReference>
<evidence type="ECO:0000256" key="1">
    <source>
        <dbReference type="ARBA" id="ARBA00024336"/>
    </source>
</evidence>
<dbReference type="OrthoDB" id="6287422at2759"/>
<proteinExistence type="inferred from homology"/>
<evidence type="ECO:0000313" key="5">
    <source>
        <dbReference type="RefSeq" id="XP_023949203.2"/>
    </source>
</evidence>
<gene>
    <name evidence="5" type="primary">LOC112053850</name>
</gene>
<protein>
    <submittedName>
        <fullName evidence="5">FHIP family protein AAEL005291 isoform X1</fullName>
    </submittedName>
</protein>
<feature type="region of interest" description="Disordered" evidence="2">
    <location>
        <begin position="549"/>
        <end position="574"/>
    </location>
</feature>
<evidence type="ECO:0000313" key="4">
    <source>
        <dbReference type="Proteomes" id="UP001652582"/>
    </source>
</evidence>
<dbReference type="PANTHER" id="PTHR21705:SF11">
    <property type="entry name" value="FHIP FAMILY PROTEIN CG3558"/>
    <property type="match status" value="1"/>
</dbReference>
<dbReference type="AlphaFoldDB" id="A0A6J1NWR1"/>
<dbReference type="GeneID" id="112053850"/>
<accession>A0A6J1NWR1</accession>